<sequence length="746" mass="79323">MALALALLSSPALAQESASSSTATQQAATPPASPAEDAIRAGTIPVPAPPPGAALPQVDPIIPDTEFNSAIPALDAGGDPVLDQPLESIESFERRLATQQSNAKPTEGQAPPAKDPALADGDAVEEVGDAPVADAELTAPLPPLNQFEVAPVQFAEDEEAANRDLRVTYAVRLNGLDAADGETAVSLKSQFKSLSALEKGDGKADNVAMASARLTEDSELIKTILASEGWYDPQVRTHLDRTDGPSGLPLNAVIDVQPGKRFTFSEIKVDADPTVPPTLISDNLALKIGEPIVAERVQGAEAQVALALPENGYPFAAVGDRDILLDQNTGSGAYTLPVTVGPRGRFGGFRTEGDLAFDVDHVQTLARFKRGELYDSRKVDDLRKALVATGLFSTVSAEPQRTNEQVGDGTEYVTMLVKQDAGPPRTIAGSAGYAAGQGFTIEGTWTHRNMFPPEGALIVHGIAGTQEQGAGVTFRRANAGQRDRTFEAVAEGLRSDYDAYNAITGRLAARVSYDSTQIWQKRLTYAYGVELLGTAERAYDFNAGERRRRTYYVASLNGQVGLDTSDDLLNPTKGFRVTALVQPEGSLGNGFNPYIRARIDGSAYVPFGDFVLAGRVRFGTIQGAARDDIAPSRRLYSGGGGSVRGFGYQKLGPLDPNGDPIGGRSLNEGAIEGRYRFGNYGVVAFLDAGQSYESTTPKFSDMRYGVGIGGRFYTNFGPLRVDVATPLGRRRGESRLNIYVSIGQAF</sequence>
<reference evidence="6 7" key="1">
    <citation type="submission" date="2020-08" db="EMBL/GenBank/DDBJ databases">
        <title>Functional genomics of gut bacteria from endangered species of beetles.</title>
        <authorList>
            <person name="Carlos-Shanley C."/>
        </authorList>
    </citation>
    <scope>NUCLEOTIDE SEQUENCE [LARGE SCALE GENOMIC DNA]</scope>
    <source>
        <strain evidence="6 7">S00245</strain>
    </source>
</reference>
<gene>
    <name evidence="6" type="ORF">HNO88_000004</name>
</gene>
<evidence type="ECO:0000256" key="2">
    <source>
        <dbReference type="ARBA" id="ARBA00022452"/>
    </source>
</evidence>
<evidence type="ECO:0000313" key="7">
    <source>
        <dbReference type="Proteomes" id="UP000555448"/>
    </source>
</evidence>
<dbReference type="PANTHER" id="PTHR12815">
    <property type="entry name" value="SORTING AND ASSEMBLY MACHINERY SAMM50 PROTEIN FAMILY MEMBER"/>
    <property type="match status" value="1"/>
</dbReference>
<proteinExistence type="predicted"/>
<dbReference type="GO" id="GO:0019867">
    <property type="term" value="C:outer membrane"/>
    <property type="evidence" value="ECO:0007669"/>
    <property type="project" value="InterPro"/>
</dbReference>
<keyword evidence="7" id="KW-1185">Reference proteome</keyword>
<feature type="region of interest" description="Disordered" evidence="4">
    <location>
        <begin position="1"/>
        <end position="83"/>
    </location>
</feature>
<keyword evidence="2" id="KW-0812">Transmembrane</keyword>
<dbReference type="AlphaFoldDB" id="A0A7W7K5M9"/>
<evidence type="ECO:0000259" key="5">
    <source>
        <dbReference type="Pfam" id="PF01103"/>
    </source>
</evidence>
<dbReference type="PANTHER" id="PTHR12815:SF42">
    <property type="entry name" value="BACTERIAL SURFACE ANTIGEN (D15) DOMAIN-CONTAINING PROTEIN"/>
    <property type="match status" value="1"/>
</dbReference>
<feature type="region of interest" description="Disordered" evidence="4">
    <location>
        <begin position="95"/>
        <end position="119"/>
    </location>
</feature>
<dbReference type="Proteomes" id="UP000555448">
    <property type="component" value="Unassembled WGS sequence"/>
</dbReference>
<evidence type="ECO:0000313" key="6">
    <source>
        <dbReference type="EMBL" id="MBB4856707.1"/>
    </source>
</evidence>
<accession>A0A7W7K5M9</accession>
<dbReference type="RefSeq" id="WP_246381063.1">
    <property type="nucleotide sequence ID" value="NZ_JACHLR010000001.1"/>
</dbReference>
<protein>
    <submittedName>
        <fullName evidence="6">Translocation and assembly module TamA</fullName>
    </submittedName>
</protein>
<keyword evidence="3" id="KW-0472">Membrane</keyword>
<dbReference type="Gene3D" id="3.10.20.310">
    <property type="entry name" value="membrane protein fhac"/>
    <property type="match status" value="1"/>
</dbReference>
<name>A0A7W7K5M9_9SPHN</name>
<dbReference type="EMBL" id="JACHLR010000001">
    <property type="protein sequence ID" value="MBB4856707.1"/>
    <property type="molecule type" value="Genomic_DNA"/>
</dbReference>
<comment type="subcellular location">
    <subcellularLocation>
        <location evidence="1">Membrane</location>
    </subcellularLocation>
</comment>
<evidence type="ECO:0000256" key="1">
    <source>
        <dbReference type="ARBA" id="ARBA00004370"/>
    </source>
</evidence>
<comment type="caution">
    <text evidence="6">The sequence shown here is derived from an EMBL/GenBank/DDBJ whole genome shotgun (WGS) entry which is preliminary data.</text>
</comment>
<dbReference type="Gene3D" id="2.40.160.50">
    <property type="entry name" value="membrane protein fhac: a member of the omp85/tpsb transporter family"/>
    <property type="match status" value="1"/>
</dbReference>
<dbReference type="Pfam" id="PF01103">
    <property type="entry name" value="Omp85"/>
    <property type="match status" value="1"/>
</dbReference>
<evidence type="ECO:0000256" key="4">
    <source>
        <dbReference type="SAM" id="MobiDB-lite"/>
    </source>
</evidence>
<evidence type="ECO:0000256" key="3">
    <source>
        <dbReference type="ARBA" id="ARBA00023136"/>
    </source>
</evidence>
<dbReference type="InterPro" id="IPR000184">
    <property type="entry name" value="Bac_surfAg_D15"/>
</dbReference>
<organism evidence="6 7">
    <name type="scientific">Novosphingobium chloroacetimidivorans</name>
    <dbReference type="NCBI Taxonomy" id="1428314"/>
    <lineage>
        <taxon>Bacteria</taxon>
        <taxon>Pseudomonadati</taxon>
        <taxon>Pseudomonadota</taxon>
        <taxon>Alphaproteobacteria</taxon>
        <taxon>Sphingomonadales</taxon>
        <taxon>Sphingomonadaceae</taxon>
        <taxon>Novosphingobium</taxon>
    </lineage>
</organism>
<dbReference type="InterPro" id="IPR039910">
    <property type="entry name" value="D15-like"/>
</dbReference>
<feature type="compositionally biased region" description="Low complexity" evidence="4">
    <location>
        <begin position="1"/>
        <end position="36"/>
    </location>
</feature>
<feature type="domain" description="Bacterial surface antigen (D15)" evidence="5">
    <location>
        <begin position="492"/>
        <end position="746"/>
    </location>
</feature>
<keyword evidence="2" id="KW-1134">Transmembrane beta strand</keyword>